<keyword evidence="5" id="KW-0949">S-adenosyl-L-methionine</keyword>
<organism evidence="7">
    <name type="scientific">marine metagenome</name>
    <dbReference type="NCBI Taxonomy" id="408172"/>
    <lineage>
        <taxon>unclassified sequences</taxon>
        <taxon>metagenomes</taxon>
        <taxon>ecological metagenomes</taxon>
    </lineage>
</organism>
<proteinExistence type="inferred from homology"/>
<reference evidence="7" key="1">
    <citation type="submission" date="2018-05" db="EMBL/GenBank/DDBJ databases">
        <authorList>
            <person name="Lanie J.A."/>
            <person name="Ng W.-L."/>
            <person name="Kazmierczak K.M."/>
            <person name="Andrzejewski T.M."/>
            <person name="Davidsen T.M."/>
            <person name="Wayne K.J."/>
            <person name="Tettelin H."/>
            <person name="Glass J.I."/>
            <person name="Rusch D."/>
            <person name="Podicherti R."/>
            <person name="Tsui H.-C.T."/>
            <person name="Winkler M.E."/>
        </authorList>
    </citation>
    <scope>NUCLEOTIDE SEQUENCE</scope>
</reference>
<dbReference type="CDD" id="cd02440">
    <property type="entry name" value="AdoMet_MTases"/>
    <property type="match status" value="1"/>
</dbReference>
<gene>
    <name evidence="7" type="ORF">METZ01_LOCUS277056</name>
</gene>
<keyword evidence="4" id="KW-0808">Transferase</keyword>
<keyword evidence="3" id="KW-0489">Methyltransferase</keyword>
<dbReference type="InterPro" id="IPR029063">
    <property type="entry name" value="SAM-dependent_MTases_sf"/>
</dbReference>
<dbReference type="HAMAP" id="MF_01057">
    <property type="entry name" value="tRNA_methyltr_TrmB"/>
    <property type="match status" value="1"/>
</dbReference>
<accession>A0A382KLI6</accession>
<dbReference type="PANTHER" id="PTHR23417">
    <property type="entry name" value="3-DEOXY-D-MANNO-OCTULOSONIC-ACID TRANSFERASE/TRNA GUANINE-N 7 - -METHYLTRANSFERASE"/>
    <property type="match status" value="1"/>
</dbReference>
<dbReference type="GO" id="GO:0043527">
    <property type="term" value="C:tRNA methyltransferase complex"/>
    <property type="evidence" value="ECO:0007669"/>
    <property type="project" value="TreeGrafter"/>
</dbReference>
<dbReference type="SUPFAM" id="SSF53335">
    <property type="entry name" value="S-adenosyl-L-methionine-dependent methyltransferases"/>
    <property type="match status" value="1"/>
</dbReference>
<dbReference type="Pfam" id="PF02390">
    <property type="entry name" value="Methyltransf_4"/>
    <property type="match status" value="1"/>
</dbReference>
<dbReference type="EMBL" id="UINC01080866">
    <property type="protein sequence ID" value="SVC24202.1"/>
    <property type="molecule type" value="Genomic_DNA"/>
</dbReference>
<protein>
    <recommendedName>
        <fullName evidence="2">tRNA (guanine(46)-N(7))-methyltransferase</fullName>
        <ecNumber evidence="2">2.1.1.33</ecNumber>
    </recommendedName>
</protein>
<dbReference type="AlphaFoldDB" id="A0A382KLI6"/>
<dbReference type="EC" id="2.1.1.33" evidence="2"/>
<dbReference type="Gene3D" id="3.40.50.150">
    <property type="entry name" value="Vaccinia Virus protein VP39"/>
    <property type="match status" value="1"/>
</dbReference>
<evidence type="ECO:0000256" key="2">
    <source>
        <dbReference type="ARBA" id="ARBA00011977"/>
    </source>
</evidence>
<keyword evidence="6" id="KW-0819">tRNA processing</keyword>
<evidence type="ECO:0000256" key="3">
    <source>
        <dbReference type="ARBA" id="ARBA00022603"/>
    </source>
</evidence>
<evidence type="ECO:0000256" key="1">
    <source>
        <dbReference type="ARBA" id="ARBA00000142"/>
    </source>
</evidence>
<dbReference type="InterPro" id="IPR003358">
    <property type="entry name" value="tRNA_(Gua-N-7)_MeTrfase_Trmb"/>
</dbReference>
<evidence type="ECO:0000256" key="5">
    <source>
        <dbReference type="ARBA" id="ARBA00022691"/>
    </source>
</evidence>
<comment type="catalytic activity">
    <reaction evidence="1">
        <text>guanosine(46) in tRNA + S-adenosyl-L-methionine = N(7)-methylguanosine(46) in tRNA + S-adenosyl-L-homocysteine</text>
        <dbReference type="Rhea" id="RHEA:42708"/>
        <dbReference type="Rhea" id="RHEA-COMP:10188"/>
        <dbReference type="Rhea" id="RHEA-COMP:10189"/>
        <dbReference type="ChEBI" id="CHEBI:57856"/>
        <dbReference type="ChEBI" id="CHEBI:59789"/>
        <dbReference type="ChEBI" id="CHEBI:74269"/>
        <dbReference type="ChEBI" id="CHEBI:74480"/>
        <dbReference type="EC" id="2.1.1.33"/>
    </reaction>
</comment>
<evidence type="ECO:0000256" key="4">
    <source>
        <dbReference type="ARBA" id="ARBA00022679"/>
    </source>
</evidence>
<dbReference type="PANTHER" id="PTHR23417:SF14">
    <property type="entry name" value="PENTACOTRIPEPTIDE-REPEAT REGION OF PRORP DOMAIN-CONTAINING PROTEIN"/>
    <property type="match status" value="1"/>
</dbReference>
<dbReference type="NCBIfam" id="TIGR00091">
    <property type="entry name" value="tRNA (guanosine(46)-N7)-methyltransferase TrmB"/>
    <property type="match status" value="1"/>
</dbReference>
<sequence length="209" mass="24637">MSFKNLISFEEIAENNSNFLDIDTRPDWEELFGNRNPLNLEIGFGVGNFIIEMGIREPNENFIGIDFYHKGIRKVITRIAKYEICNARIVYGDAKEKIPLLFAPEELNRVYINFPDPWPKKRHHKRRLIKPDFIKVLVEKLKFGGEIHIATDHEAYAMEILDFFEKDQLLKNKNGLGTFLFQKEGIPKSKYEKKFISAGERIFYLEYKK</sequence>
<evidence type="ECO:0000313" key="7">
    <source>
        <dbReference type="EMBL" id="SVC24202.1"/>
    </source>
</evidence>
<dbReference type="GO" id="GO:0008176">
    <property type="term" value="F:tRNA (guanine(46)-N7)-methyltransferase activity"/>
    <property type="evidence" value="ECO:0007669"/>
    <property type="project" value="UniProtKB-EC"/>
</dbReference>
<name>A0A382KLI6_9ZZZZ</name>
<dbReference type="InterPro" id="IPR055361">
    <property type="entry name" value="tRNA_methyltr_TrmB_bact"/>
</dbReference>
<evidence type="ECO:0000256" key="6">
    <source>
        <dbReference type="ARBA" id="ARBA00022694"/>
    </source>
</evidence>
<dbReference type="PROSITE" id="PS51625">
    <property type="entry name" value="SAM_MT_TRMB"/>
    <property type="match status" value="1"/>
</dbReference>